<dbReference type="Gene3D" id="6.10.140.1970">
    <property type="match status" value="1"/>
</dbReference>
<dbReference type="KEGG" id="mars:A8C75_21400"/>
<reference evidence="6 7" key="2">
    <citation type="journal article" date="2018" name="Int. J. Syst. Evol. Microbiol.">
        <title>Marinobacterium aestuarii sp. nov., a benzene-degrading marine bacterium isolated from estuary sediment.</title>
        <authorList>
            <person name="Bae S.S."/>
            <person name="Jung J."/>
            <person name="Chung D."/>
            <person name="Baek K."/>
        </authorList>
    </citation>
    <scope>NUCLEOTIDE SEQUENCE [LARGE SCALE GENOMIC DNA]</scope>
    <source>
        <strain evidence="6 7">ST58-10</strain>
    </source>
</reference>
<dbReference type="Pfam" id="PF00831">
    <property type="entry name" value="Ribosomal_L29"/>
    <property type="match status" value="1"/>
</dbReference>
<dbReference type="AlphaFoldDB" id="A0A1A9F4K2"/>
<keyword evidence="7" id="KW-1185">Reference proteome</keyword>
<dbReference type="NCBIfam" id="TIGR00012">
    <property type="entry name" value="L29"/>
    <property type="match status" value="1"/>
</dbReference>
<dbReference type="GO" id="GO:0003735">
    <property type="term" value="F:structural constituent of ribosome"/>
    <property type="evidence" value="ECO:0007669"/>
    <property type="project" value="InterPro"/>
</dbReference>
<proteinExistence type="inferred from homology"/>
<dbReference type="GO" id="GO:0006412">
    <property type="term" value="P:translation"/>
    <property type="evidence" value="ECO:0007669"/>
    <property type="project" value="UniProtKB-UniRule"/>
</dbReference>
<dbReference type="CDD" id="cd00427">
    <property type="entry name" value="Ribosomal_L29_HIP"/>
    <property type="match status" value="1"/>
</dbReference>
<evidence type="ECO:0000313" key="6">
    <source>
        <dbReference type="EMBL" id="ANG64781.1"/>
    </source>
</evidence>
<name>A0A1A9F4K2_9GAMM</name>
<keyword evidence="3 5" id="KW-0687">Ribonucleoprotein</keyword>
<dbReference type="InterPro" id="IPR018254">
    <property type="entry name" value="Ribosomal_uL29_CS"/>
</dbReference>
<dbReference type="FunFam" id="1.10.287.310:FF:000001">
    <property type="entry name" value="50S ribosomal protein L29"/>
    <property type="match status" value="1"/>
</dbReference>
<accession>A0A1A9F4K2</accession>
<evidence type="ECO:0000256" key="1">
    <source>
        <dbReference type="ARBA" id="ARBA00009254"/>
    </source>
</evidence>
<evidence type="ECO:0000256" key="2">
    <source>
        <dbReference type="ARBA" id="ARBA00022980"/>
    </source>
</evidence>
<reference evidence="7" key="1">
    <citation type="submission" date="2016-05" db="EMBL/GenBank/DDBJ databases">
        <authorList>
            <person name="Baek K."/>
            <person name="Yang S.-J."/>
        </authorList>
    </citation>
    <scope>NUCLEOTIDE SEQUENCE [LARGE SCALE GENOMIC DNA]</scope>
    <source>
        <strain evidence="7">ST58-10</strain>
    </source>
</reference>
<evidence type="ECO:0000256" key="5">
    <source>
        <dbReference type="HAMAP-Rule" id="MF_00374"/>
    </source>
</evidence>
<dbReference type="STRING" id="1821621.A8C75_21400"/>
<dbReference type="InterPro" id="IPR036049">
    <property type="entry name" value="Ribosomal_uL29_sf"/>
</dbReference>
<dbReference type="SUPFAM" id="SSF46561">
    <property type="entry name" value="Ribosomal protein L29 (L29p)"/>
    <property type="match status" value="1"/>
</dbReference>
<dbReference type="GO" id="GO:0022625">
    <property type="term" value="C:cytosolic large ribosomal subunit"/>
    <property type="evidence" value="ECO:0007669"/>
    <property type="project" value="TreeGrafter"/>
</dbReference>
<evidence type="ECO:0000313" key="7">
    <source>
        <dbReference type="Proteomes" id="UP000078070"/>
    </source>
</evidence>
<organism evidence="6 7">
    <name type="scientific">Marinobacterium aestuarii</name>
    <dbReference type="NCBI Taxonomy" id="1821621"/>
    <lineage>
        <taxon>Bacteria</taxon>
        <taxon>Pseudomonadati</taxon>
        <taxon>Pseudomonadota</taxon>
        <taxon>Gammaproteobacteria</taxon>
        <taxon>Oceanospirillales</taxon>
        <taxon>Oceanospirillaceae</taxon>
        <taxon>Marinobacterium</taxon>
    </lineage>
</organism>
<protein>
    <recommendedName>
        <fullName evidence="4 5">Large ribosomal subunit protein uL29</fullName>
    </recommendedName>
</protein>
<dbReference type="RefSeq" id="WP_020682704.1">
    <property type="nucleotide sequence ID" value="NZ_CP015839.1"/>
</dbReference>
<dbReference type="OrthoDB" id="9815192at2"/>
<sequence>MIAKELREKSVDELQQELLGLLKDQFNLRMQKATGQLAQNHLLSQVRRDIARVKTVLNEKAGD</sequence>
<dbReference type="EMBL" id="CP015839">
    <property type="protein sequence ID" value="ANG64781.1"/>
    <property type="molecule type" value="Genomic_DNA"/>
</dbReference>
<dbReference type="Proteomes" id="UP000078070">
    <property type="component" value="Chromosome"/>
</dbReference>
<dbReference type="PROSITE" id="PS00579">
    <property type="entry name" value="RIBOSOMAL_L29"/>
    <property type="match status" value="1"/>
</dbReference>
<dbReference type="HAMAP" id="MF_00374">
    <property type="entry name" value="Ribosomal_uL29"/>
    <property type="match status" value="1"/>
</dbReference>
<dbReference type="InterPro" id="IPR050063">
    <property type="entry name" value="Ribosomal_protein_uL29"/>
</dbReference>
<evidence type="ECO:0000256" key="4">
    <source>
        <dbReference type="ARBA" id="ARBA00035204"/>
    </source>
</evidence>
<gene>
    <name evidence="5" type="primary">rpmC</name>
    <name evidence="6" type="ORF">A8C75_21400</name>
</gene>
<dbReference type="PANTHER" id="PTHR10916">
    <property type="entry name" value="60S RIBOSOMAL PROTEIN L35/50S RIBOSOMAL PROTEIN L29"/>
    <property type="match status" value="1"/>
</dbReference>
<dbReference type="PANTHER" id="PTHR10916:SF0">
    <property type="entry name" value="LARGE RIBOSOMAL SUBUNIT PROTEIN UL29C"/>
    <property type="match status" value="1"/>
</dbReference>
<dbReference type="InterPro" id="IPR001854">
    <property type="entry name" value="Ribosomal_uL29"/>
</dbReference>
<comment type="similarity">
    <text evidence="1 5">Belongs to the universal ribosomal protein uL29 family.</text>
</comment>
<keyword evidence="2 5" id="KW-0689">Ribosomal protein</keyword>
<evidence type="ECO:0000256" key="3">
    <source>
        <dbReference type="ARBA" id="ARBA00023274"/>
    </source>
</evidence>